<evidence type="ECO:0000313" key="3">
    <source>
        <dbReference type="Proteomes" id="UP001362999"/>
    </source>
</evidence>
<evidence type="ECO:0000256" key="1">
    <source>
        <dbReference type="SAM" id="MobiDB-lite"/>
    </source>
</evidence>
<comment type="caution">
    <text evidence="2">The sequence shown here is derived from an EMBL/GenBank/DDBJ whole genome shotgun (WGS) entry which is preliminary data.</text>
</comment>
<reference evidence="2 3" key="1">
    <citation type="journal article" date="2024" name="J Genomics">
        <title>Draft genome sequencing and assembly of Favolaschia claudopus CIRM-BRFM 2984 isolated from oak limbs.</title>
        <authorList>
            <person name="Navarro D."/>
            <person name="Drula E."/>
            <person name="Chaduli D."/>
            <person name="Cazenave R."/>
            <person name="Ahrendt S."/>
            <person name="Wang J."/>
            <person name="Lipzen A."/>
            <person name="Daum C."/>
            <person name="Barry K."/>
            <person name="Grigoriev I.V."/>
            <person name="Favel A."/>
            <person name="Rosso M.N."/>
            <person name="Martin F."/>
        </authorList>
    </citation>
    <scope>NUCLEOTIDE SEQUENCE [LARGE SCALE GENOMIC DNA]</scope>
    <source>
        <strain evidence="2 3">CIRM-BRFM 2984</strain>
    </source>
</reference>
<evidence type="ECO:0008006" key="4">
    <source>
        <dbReference type="Google" id="ProtNLM"/>
    </source>
</evidence>
<sequence>MILHSDCQRSTLLPTHTLLDIFIGIWLRQLIYHSTTSCLNASPASTLLFASCTSMINISSHIPSVMVVENAAVFFDERPAFFTSNHFTANFILPPQRAQRTFPANDDMKASRRSCRLACHEKSRCVLRVFDFDQTHCFLFKIALPPALLCSPPPLPASPNAPVTTSTLQIEFFLPFSFTLTPPSLSPSPIPDSHPPTSHPAAVHNANIEADTDLHTTSTSDLFPLPPSPR</sequence>
<evidence type="ECO:0000313" key="2">
    <source>
        <dbReference type="EMBL" id="KAK6969347.1"/>
    </source>
</evidence>
<dbReference type="Proteomes" id="UP001362999">
    <property type="component" value="Unassembled WGS sequence"/>
</dbReference>
<accession>A0AAV9Z339</accession>
<feature type="region of interest" description="Disordered" evidence="1">
    <location>
        <begin position="185"/>
        <end position="230"/>
    </location>
</feature>
<dbReference type="EMBL" id="JAWWNJ010000227">
    <property type="protein sequence ID" value="KAK6969347.1"/>
    <property type="molecule type" value="Genomic_DNA"/>
</dbReference>
<dbReference type="AlphaFoldDB" id="A0AAV9Z339"/>
<feature type="compositionally biased region" description="Pro residues" evidence="1">
    <location>
        <begin position="185"/>
        <end position="198"/>
    </location>
</feature>
<protein>
    <recommendedName>
        <fullName evidence="4">Apple domain-containing protein</fullName>
    </recommendedName>
</protein>
<keyword evidence="3" id="KW-1185">Reference proteome</keyword>
<organism evidence="2 3">
    <name type="scientific">Favolaschia claudopus</name>
    <dbReference type="NCBI Taxonomy" id="2862362"/>
    <lineage>
        <taxon>Eukaryota</taxon>
        <taxon>Fungi</taxon>
        <taxon>Dikarya</taxon>
        <taxon>Basidiomycota</taxon>
        <taxon>Agaricomycotina</taxon>
        <taxon>Agaricomycetes</taxon>
        <taxon>Agaricomycetidae</taxon>
        <taxon>Agaricales</taxon>
        <taxon>Marasmiineae</taxon>
        <taxon>Mycenaceae</taxon>
        <taxon>Favolaschia</taxon>
    </lineage>
</organism>
<gene>
    <name evidence="2" type="ORF">R3P38DRAFT_3243567</name>
</gene>
<proteinExistence type="predicted"/>
<name>A0AAV9Z339_9AGAR</name>